<dbReference type="RefSeq" id="WP_285525435.1">
    <property type="nucleotide sequence ID" value="NZ_JASNGB010000280.1"/>
</dbReference>
<protein>
    <submittedName>
        <fullName evidence="2">Bacillithiol biosynthesis BshC</fullName>
    </submittedName>
</protein>
<feature type="non-terminal residue" evidence="2">
    <location>
        <position position="1"/>
    </location>
</feature>
<dbReference type="InterPro" id="IPR055399">
    <property type="entry name" value="CC_BshC"/>
</dbReference>
<feature type="domain" description="Bacillithiol biosynthesis BshC C-terminal coiled-coil" evidence="1">
    <location>
        <begin position="3"/>
        <end position="94"/>
    </location>
</feature>
<keyword evidence="3" id="KW-1185">Reference proteome</keyword>
<organism evidence="2 3">
    <name type="scientific">Deinococcus rhizophilus</name>
    <dbReference type="NCBI Taxonomy" id="3049544"/>
    <lineage>
        <taxon>Bacteria</taxon>
        <taxon>Thermotogati</taxon>
        <taxon>Deinococcota</taxon>
        <taxon>Deinococci</taxon>
        <taxon>Deinococcales</taxon>
        <taxon>Deinococcaceae</taxon>
        <taxon>Deinococcus</taxon>
    </lineage>
</organism>
<dbReference type="Pfam" id="PF24850">
    <property type="entry name" value="CC_BshC"/>
    <property type="match status" value="1"/>
</dbReference>
<sequence>LDAELRALTDDLGALDPTLVGAAERTRTRTTARVAHLQRLALGALARQEDDRTRQLTRLRRHLLPNGVPQEREMNFLTYLLKHGEAPLRQLLALEPGTRAELPIP</sequence>
<comment type="caution">
    <text evidence="2">The sequence shown here is derived from an EMBL/GenBank/DDBJ whole genome shotgun (WGS) entry which is preliminary data.</text>
</comment>
<evidence type="ECO:0000313" key="2">
    <source>
        <dbReference type="EMBL" id="MDL2345747.1"/>
    </source>
</evidence>
<gene>
    <name evidence="2" type="primary">bshC</name>
    <name evidence="2" type="ORF">QOL99_16565</name>
</gene>
<dbReference type="Proteomes" id="UP001302059">
    <property type="component" value="Unassembled WGS sequence"/>
</dbReference>
<reference evidence="2 3" key="1">
    <citation type="submission" date="2023-05" db="EMBL/GenBank/DDBJ databases">
        <authorList>
            <person name="Gao F."/>
        </authorList>
    </citation>
    <scope>NUCLEOTIDE SEQUENCE [LARGE SCALE GENOMIC DNA]</scope>
    <source>
        <strain evidence="2 3">MIMF12</strain>
    </source>
</reference>
<evidence type="ECO:0000313" key="3">
    <source>
        <dbReference type="Proteomes" id="UP001302059"/>
    </source>
</evidence>
<accession>A0ABT7JL24</accession>
<name>A0ABT7JL24_9DEIO</name>
<dbReference type="EMBL" id="JASNGB010000280">
    <property type="protein sequence ID" value="MDL2345747.1"/>
    <property type="molecule type" value="Genomic_DNA"/>
</dbReference>
<proteinExistence type="predicted"/>
<evidence type="ECO:0000259" key="1">
    <source>
        <dbReference type="Pfam" id="PF24850"/>
    </source>
</evidence>